<gene>
    <name evidence="2" type="ORF">DWY99_00445</name>
</gene>
<sequence length="63" mass="6434">MCDNLGGAAGAAVGANSEVRFIRRPMTLAASAEGPPLEQTTPKAFGPLSAGKSWKTKPAGKTY</sequence>
<name>A0A412B1M2_9FIRM</name>
<protein>
    <submittedName>
        <fullName evidence="2">Uncharacterized protein</fullName>
    </submittedName>
</protein>
<organism evidence="2 3">
    <name type="scientific">[Clostridium] leptum</name>
    <dbReference type="NCBI Taxonomy" id="1535"/>
    <lineage>
        <taxon>Bacteria</taxon>
        <taxon>Bacillati</taxon>
        <taxon>Bacillota</taxon>
        <taxon>Clostridia</taxon>
        <taxon>Eubacteriales</taxon>
        <taxon>Oscillospiraceae</taxon>
        <taxon>Oscillospiraceae incertae sedis</taxon>
    </lineage>
</organism>
<evidence type="ECO:0000256" key="1">
    <source>
        <dbReference type="SAM" id="MobiDB-lite"/>
    </source>
</evidence>
<proteinExistence type="predicted"/>
<dbReference type="EMBL" id="QRTC01000001">
    <property type="protein sequence ID" value="RGQ44796.1"/>
    <property type="molecule type" value="Genomic_DNA"/>
</dbReference>
<reference evidence="2 3" key="1">
    <citation type="submission" date="2018-08" db="EMBL/GenBank/DDBJ databases">
        <title>A genome reference for cultivated species of the human gut microbiota.</title>
        <authorList>
            <person name="Zou Y."/>
            <person name="Xue W."/>
            <person name="Luo G."/>
        </authorList>
    </citation>
    <scope>NUCLEOTIDE SEQUENCE [LARGE SCALE GENOMIC DNA]</scope>
    <source>
        <strain evidence="2 3">AF28-26</strain>
    </source>
</reference>
<accession>A0A412B1M2</accession>
<dbReference type="Proteomes" id="UP000284751">
    <property type="component" value="Unassembled WGS sequence"/>
</dbReference>
<evidence type="ECO:0000313" key="2">
    <source>
        <dbReference type="EMBL" id="RGQ44796.1"/>
    </source>
</evidence>
<evidence type="ECO:0000313" key="3">
    <source>
        <dbReference type="Proteomes" id="UP000284751"/>
    </source>
</evidence>
<feature type="region of interest" description="Disordered" evidence="1">
    <location>
        <begin position="28"/>
        <end position="63"/>
    </location>
</feature>
<comment type="caution">
    <text evidence="2">The sequence shown here is derived from an EMBL/GenBank/DDBJ whole genome shotgun (WGS) entry which is preliminary data.</text>
</comment>
<dbReference type="AlphaFoldDB" id="A0A412B1M2"/>